<dbReference type="InterPro" id="IPR001138">
    <property type="entry name" value="Zn2Cys6_DnaBD"/>
</dbReference>
<evidence type="ECO:0000259" key="6">
    <source>
        <dbReference type="PROSITE" id="PS50048"/>
    </source>
</evidence>
<evidence type="ECO:0000256" key="2">
    <source>
        <dbReference type="ARBA" id="ARBA00023015"/>
    </source>
</evidence>
<dbReference type="Pfam" id="PF11951">
    <property type="entry name" value="Fungal_trans_2"/>
    <property type="match status" value="1"/>
</dbReference>
<keyword evidence="4" id="KW-0804">Transcription</keyword>
<dbReference type="CDD" id="cd00067">
    <property type="entry name" value="GAL4"/>
    <property type="match status" value="1"/>
</dbReference>
<dbReference type="EMBL" id="MSFO01000009">
    <property type="protein sequence ID" value="PLB44098.1"/>
    <property type="molecule type" value="Genomic_DNA"/>
</dbReference>
<dbReference type="Pfam" id="PF00172">
    <property type="entry name" value="Zn_clus"/>
    <property type="match status" value="1"/>
</dbReference>
<dbReference type="SUPFAM" id="SSF57701">
    <property type="entry name" value="Zn2/Cys6 DNA-binding domain"/>
    <property type="match status" value="1"/>
</dbReference>
<dbReference type="PANTHER" id="PTHR37534:SF51">
    <property type="entry name" value="ACRIFLAVINE SENSITIVITY CONTROL PROTEIN ACR-2"/>
    <property type="match status" value="1"/>
</dbReference>
<dbReference type="GO" id="GO:0005634">
    <property type="term" value="C:nucleus"/>
    <property type="evidence" value="ECO:0007669"/>
    <property type="project" value="UniProtKB-SubCell"/>
</dbReference>
<dbReference type="VEuPathDB" id="FungiDB:P170DRAFT_392122"/>
<dbReference type="GO" id="GO:0045944">
    <property type="term" value="P:positive regulation of transcription by RNA polymerase II"/>
    <property type="evidence" value="ECO:0007669"/>
    <property type="project" value="TreeGrafter"/>
</dbReference>
<evidence type="ECO:0000256" key="1">
    <source>
        <dbReference type="ARBA" id="ARBA00004123"/>
    </source>
</evidence>
<dbReference type="RefSeq" id="XP_024699400.1">
    <property type="nucleotide sequence ID" value="XM_024845960.1"/>
</dbReference>
<dbReference type="GO" id="GO:0000976">
    <property type="term" value="F:transcription cis-regulatory region binding"/>
    <property type="evidence" value="ECO:0007669"/>
    <property type="project" value="TreeGrafter"/>
</dbReference>
<keyword evidence="5" id="KW-0539">Nucleus</keyword>
<feature type="domain" description="Zn(2)-C6 fungal-type" evidence="6">
    <location>
        <begin position="9"/>
        <end position="37"/>
    </location>
</feature>
<keyword evidence="2" id="KW-0805">Transcription regulation</keyword>
<evidence type="ECO:0000313" key="7">
    <source>
        <dbReference type="EMBL" id="PLB44098.1"/>
    </source>
</evidence>
<protein>
    <recommendedName>
        <fullName evidence="6">Zn(2)-C6 fungal-type domain-containing protein</fullName>
    </recommendedName>
</protein>
<dbReference type="OrthoDB" id="5380854at2759"/>
<name>A0A2I2FTX5_9EURO</name>
<organism evidence="7 8">
    <name type="scientific">Aspergillus steynii IBT 23096</name>
    <dbReference type="NCBI Taxonomy" id="1392250"/>
    <lineage>
        <taxon>Eukaryota</taxon>
        <taxon>Fungi</taxon>
        <taxon>Dikarya</taxon>
        <taxon>Ascomycota</taxon>
        <taxon>Pezizomycotina</taxon>
        <taxon>Eurotiomycetes</taxon>
        <taxon>Eurotiomycetidae</taxon>
        <taxon>Eurotiales</taxon>
        <taxon>Aspergillaceae</taxon>
        <taxon>Aspergillus</taxon>
        <taxon>Aspergillus subgen. Circumdati</taxon>
    </lineage>
</organism>
<evidence type="ECO:0000256" key="5">
    <source>
        <dbReference type="ARBA" id="ARBA00023242"/>
    </source>
</evidence>
<dbReference type="STRING" id="1392250.A0A2I2FTX5"/>
<dbReference type="SMART" id="SM00066">
    <property type="entry name" value="GAL4"/>
    <property type="match status" value="1"/>
</dbReference>
<dbReference type="AlphaFoldDB" id="A0A2I2FTX5"/>
<sequence>MPTQSGLKACHNCRRRRLKCDYSYPSCHKCSTRGQGCLGYGKLFLWNQGVASRGKMKGKSYAGPVNTQKSLSSGVGAVIPCSSREYATFLGTFRMSLTDPFFQDMDSSCRRYLLHYHLSQDLVISDTPKENSFRSLVPLTGEMPILLHILVANAAMHIASINGRVSYNNREQLQKQPYCLSNDSDRAMIDALLAKHKAISLLRGALHSIQTINTDLIATVVLLFINYELLVSGKNEWRAHVQGALKLLSCLGLTQGDQSSPLSLIRDRITSDCLTYYVLGSTLTTLDSSADPLKFPADILAILRRGEPNSYLSFPTTLLEMLFRACDLANRFFSSLHEGTNTYSALVEEALSLLERIDAFDVDSWALSVDGANTRRRSTRIHTASAHKNAVRIYTCRSVGDLDLLGYDIERLVQNIVCDLSFLDAQDPLFKATAWPTFIAGAETNNSMYRQWAMDRLNCLWSAMPWGYVQTANEVMQIAWKLRDQPSVVALQPGWINQLKGLGKHWLIA</sequence>
<proteinExistence type="predicted"/>
<comment type="caution">
    <text evidence="7">The sequence shown here is derived from an EMBL/GenBank/DDBJ whole genome shotgun (WGS) entry which is preliminary data.</text>
</comment>
<dbReference type="PROSITE" id="PS50048">
    <property type="entry name" value="ZN2_CY6_FUNGAL_2"/>
    <property type="match status" value="1"/>
</dbReference>
<gene>
    <name evidence="7" type="ORF">P170DRAFT_392122</name>
</gene>
<evidence type="ECO:0000256" key="3">
    <source>
        <dbReference type="ARBA" id="ARBA00023125"/>
    </source>
</evidence>
<dbReference type="InterPro" id="IPR036864">
    <property type="entry name" value="Zn2-C6_fun-type_DNA-bd_sf"/>
</dbReference>
<dbReference type="PROSITE" id="PS00463">
    <property type="entry name" value="ZN2_CY6_FUNGAL_1"/>
    <property type="match status" value="1"/>
</dbReference>
<dbReference type="GO" id="GO:0000981">
    <property type="term" value="F:DNA-binding transcription factor activity, RNA polymerase II-specific"/>
    <property type="evidence" value="ECO:0007669"/>
    <property type="project" value="InterPro"/>
</dbReference>
<dbReference type="PANTHER" id="PTHR37534">
    <property type="entry name" value="TRANSCRIPTIONAL ACTIVATOR PROTEIN UGA3"/>
    <property type="match status" value="1"/>
</dbReference>
<reference evidence="7 8" key="1">
    <citation type="submission" date="2016-12" db="EMBL/GenBank/DDBJ databases">
        <title>The genomes of Aspergillus section Nigri reveals drivers in fungal speciation.</title>
        <authorList>
            <consortium name="DOE Joint Genome Institute"/>
            <person name="Vesth T.C."/>
            <person name="Nybo J."/>
            <person name="Theobald S."/>
            <person name="Brandl J."/>
            <person name="Frisvad J.C."/>
            <person name="Nielsen K.F."/>
            <person name="Lyhne E.K."/>
            <person name="Kogle M.E."/>
            <person name="Kuo A."/>
            <person name="Riley R."/>
            <person name="Clum A."/>
            <person name="Nolan M."/>
            <person name="Lipzen A."/>
            <person name="Salamov A."/>
            <person name="Henrissat B."/>
            <person name="Wiebenga A."/>
            <person name="De Vries R.P."/>
            <person name="Grigoriev I.V."/>
            <person name="Mortensen U.H."/>
            <person name="Andersen M.R."/>
            <person name="Baker S.E."/>
        </authorList>
    </citation>
    <scope>NUCLEOTIDE SEQUENCE [LARGE SCALE GENOMIC DNA]</scope>
    <source>
        <strain evidence="7 8">IBT 23096</strain>
    </source>
</reference>
<evidence type="ECO:0000313" key="8">
    <source>
        <dbReference type="Proteomes" id="UP000234275"/>
    </source>
</evidence>
<comment type="subcellular location">
    <subcellularLocation>
        <location evidence="1">Nucleus</location>
    </subcellularLocation>
</comment>
<dbReference type="Proteomes" id="UP000234275">
    <property type="component" value="Unassembled WGS sequence"/>
</dbReference>
<dbReference type="InterPro" id="IPR021858">
    <property type="entry name" value="Fun_TF"/>
</dbReference>
<dbReference type="Gene3D" id="4.10.240.10">
    <property type="entry name" value="Zn(2)-C6 fungal-type DNA-binding domain"/>
    <property type="match status" value="1"/>
</dbReference>
<keyword evidence="8" id="KW-1185">Reference proteome</keyword>
<evidence type="ECO:0000256" key="4">
    <source>
        <dbReference type="ARBA" id="ARBA00023163"/>
    </source>
</evidence>
<keyword evidence="3" id="KW-0238">DNA-binding</keyword>
<accession>A0A2I2FTX5</accession>
<dbReference type="GeneID" id="36553659"/>
<dbReference type="GO" id="GO:0008270">
    <property type="term" value="F:zinc ion binding"/>
    <property type="evidence" value="ECO:0007669"/>
    <property type="project" value="InterPro"/>
</dbReference>